<dbReference type="Gene3D" id="3.40.50.300">
    <property type="entry name" value="P-loop containing nucleotide triphosphate hydrolases"/>
    <property type="match status" value="1"/>
</dbReference>
<dbReference type="Proteomes" id="UP000189369">
    <property type="component" value="Chromosome"/>
</dbReference>
<accession>A0A1U9JY40</accession>
<dbReference type="STRING" id="643674.PAEH1_02500"/>
<proteinExistence type="inferred from homology"/>
<dbReference type="InterPro" id="IPR001482">
    <property type="entry name" value="T2SS/T4SS_dom"/>
</dbReference>
<dbReference type="InterPro" id="IPR027417">
    <property type="entry name" value="P-loop_NTPase"/>
</dbReference>
<dbReference type="GO" id="GO:0016887">
    <property type="term" value="F:ATP hydrolysis activity"/>
    <property type="evidence" value="ECO:0007669"/>
    <property type="project" value="InterPro"/>
</dbReference>
<dbReference type="SMART" id="SM00382">
    <property type="entry name" value="AAA"/>
    <property type="match status" value="1"/>
</dbReference>
<dbReference type="SMART" id="SM00240">
    <property type="entry name" value="FHA"/>
    <property type="match status" value="1"/>
</dbReference>
<dbReference type="OrthoDB" id="9810761at2"/>
<comment type="similarity">
    <text evidence="1">Belongs to the GSP E family.</text>
</comment>
<dbReference type="Gene3D" id="3.30.450.380">
    <property type="match status" value="1"/>
</dbReference>
<protein>
    <recommendedName>
        <fullName evidence="2">FHA domain-containing protein</fullName>
    </recommendedName>
</protein>
<dbReference type="CDD" id="cd01130">
    <property type="entry name" value="VirB11-like_ATPase"/>
    <property type="match status" value="1"/>
</dbReference>
<dbReference type="Pfam" id="PF00437">
    <property type="entry name" value="T2SSE"/>
    <property type="match status" value="1"/>
</dbReference>
<sequence length="528" mass="58568">MRLHLNVLYQDGRQHTAWHHLPCQLGKGSDQDVTLTGWKVARQHARLYEESGAIYLEDFGSLSGTYLNHKRISRAGPLHVQDQILIGTALVTVVAIEVLNDQDLAPAPYSEAPLTHHEPSGVSVAIQHRMHQWLIDALDLRRQSLTHMSDTELRAHAHTHLEKIIEREGIVITGSKTDLMRTVLDEAIGLGPLERLLEQEDITEIMVNGPTSVFVERHGRCELTPYCFSSEAALMAVLDRIVSPLGRRLDESSPMVDARLPDGSRVNAVIPPIALHGPMLTIRKFSRYRMRLADLLQKQGLSLPMADFLARCVHHKKNILVAGGTGSGKTTLLNILSNSIPSHERVITIEDAAELQLQQQNVVSLEARPANAEGQGMVTIRDLVRNALRMRPDRVVVGECRGPEAFDMLGAMNTGHEGSLTTLHANSPRDALARLESLILMAGLDLPLNAVREHIAAAIHIIVQQTRLAQGQRLITSISEITGMEAGRIQMQELFTYHPHTQCFSATGIFPSCFEKQPDALDPTWFYV</sequence>
<evidence type="ECO:0000313" key="4">
    <source>
        <dbReference type="Proteomes" id="UP000189369"/>
    </source>
</evidence>
<dbReference type="SUPFAM" id="SSF52540">
    <property type="entry name" value="P-loop containing nucleoside triphosphate hydrolases"/>
    <property type="match status" value="1"/>
</dbReference>
<dbReference type="InterPro" id="IPR008984">
    <property type="entry name" value="SMAD_FHA_dom_sf"/>
</dbReference>
<dbReference type="PROSITE" id="PS50006">
    <property type="entry name" value="FHA_DOMAIN"/>
    <property type="match status" value="1"/>
</dbReference>
<organism evidence="3 4">
    <name type="scientific">Paenalcaligenes hominis</name>
    <dbReference type="NCBI Taxonomy" id="643674"/>
    <lineage>
        <taxon>Bacteria</taxon>
        <taxon>Pseudomonadati</taxon>
        <taxon>Pseudomonadota</taxon>
        <taxon>Betaproteobacteria</taxon>
        <taxon>Burkholderiales</taxon>
        <taxon>Alcaligenaceae</taxon>
        <taxon>Paenalcaligenes</taxon>
    </lineage>
</organism>
<dbReference type="PANTHER" id="PTHR30486">
    <property type="entry name" value="TWITCHING MOTILITY PROTEIN PILT"/>
    <property type="match status" value="1"/>
</dbReference>
<reference evidence="3 4" key="1">
    <citation type="submission" date="2017-01" db="EMBL/GenBank/DDBJ databases">
        <title>Complete Genome Sequence of Paenalcaligenes hominis, Isolated from a paraplegic Patient with neurogenic bladder.</title>
        <authorList>
            <person name="Mukhopadhyay R."/>
            <person name="Joaquin J."/>
            <person name="Hogue R."/>
            <person name="Kilaru A."/>
            <person name="Jospin G."/>
            <person name="Mars K."/>
            <person name="Eisen J.A."/>
            <person name="Chaturvedi V."/>
        </authorList>
    </citation>
    <scope>NUCLEOTIDE SEQUENCE [LARGE SCALE GENOMIC DNA]</scope>
    <source>
        <strain evidence="3 4">15S00501</strain>
    </source>
</reference>
<dbReference type="Gene3D" id="2.60.200.20">
    <property type="match status" value="1"/>
</dbReference>
<name>A0A1U9JY40_9BURK</name>
<evidence type="ECO:0000259" key="2">
    <source>
        <dbReference type="PROSITE" id="PS50006"/>
    </source>
</evidence>
<feature type="domain" description="FHA" evidence="2">
    <location>
        <begin position="23"/>
        <end position="72"/>
    </location>
</feature>
<dbReference type="Pfam" id="PF00498">
    <property type="entry name" value="FHA"/>
    <property type="match status" value="1"/>
</dbReference>
<dbReference type="AlphaFoldDB" id="A0A1U9JY40"/>
<dbReference type="InterPro" id="IPR000253">
    <property type="entry name" value="FHA_dom"/>
</dbReference>
<dbReference type="InterPro" id="IPR050921">
    <property type="entry name" value="T4SS_GSP_E_ATPase"/>
</dbReference>
<dbReference type="KEGG" id="phn:PAEH1_02500"/>
<dbReference type="InterPro" id="IPR003593">
    <property type="entry name" value="AAA+_ATPase"/>
</dbReference>
<dbReference type="SUPFAM" id="SSF49879">
    <property type="entry name" value="SMAD/FHA domain"/>
    <property type="match status" value="1"/>
</dbReference>
<dbReference type="EMBL" id="CP019697">
    <property type="protein sequence ID" value="AQS50697.1"/>
    <property type="molecule type" value="Genomic_DNA"/>
</dbReference>
<dbReference type="CDD" id="cd00060">
    <property type="entry name" value="FHA"/>
    <property type="match status" value="1"/>
</dbReference>
<gene>
    <name evidence="3" type="ORF">PAEH1_02500</name>
</gene>
<evidence type="ECO:0000313" key="3">
    <source>
        <dbReference type="EMBL" id="AQS50697.1"/>
    </source>
</evidence>
<dbReference type="PANTHER" id="PTHR30486:SF15">
    <property type="entry name" value="TYPE II_IV SECRETION SYSTEM ATPASE"/>
    <property type="match status" value="1"/>
</dbReference>
<evidence type="ECO:0000256" key="1">
    <source>
        <dbReference type="ARBA" id="ARBA00006611"/>
    </source>
</evidence>